<protein>
    <submittedName>
        <fullName evidence="1">Uncharacterized protein</fullName>
    </submittedName>
</protein>
<dbReference type="AlphaFoldDB" id="A0A845Q0G4"/>
<dbReference type="EMBL" id="JAAABJ010000650">
    <property type="protein sequence ID" value="NAW52177.1"/>
    <property type="molecule type" value="Genomic_DNA"/>
</dbReference>
<sequence>MNALDTLNNKNLMTHFKLVIQTGIENILEFPQRKDTLSNWGEENGQEYDLEMVRFNDKEVSLNCVIVADNDTEFWIAYHAFFSEITKPGWQELFIHDHSQTYKVFYKKTASFKKALKRLKNTEKVFVKFQLSLQIKTP</sequence>
<evidence type="ECO:0000313" key="2">
    <source>
        <dbReference type="Proteomes" id="UP000553459"/>
    </source>
</evidence>
<keyword evidence="2" id="KW-1185">Reference proteome</keyword>
<comment type="caution">
    <text evidence="1">The sequence shown here is derived from an EMBL/GenBank/DDBJ whole genome shotgun (WGS) entry which is preliminary data.</text>
</comment>
<reference evidence="1 2" key="1">
    <citation type="submission" date="2019-11" db="EMBL/GenBank/DDBJ databases">
        <title>Characterization of Elizabethkingia argenteiflava sp. nov., isolated from inner surface of Soybean Pods.</title>
        <authorList>
            <person name="Mo S."/>
        </authorList>
    </citation>
    <scope>NUCLEOTIDE SEQUENCE [LARGE SCALE GENOMIC DNA]</scope>
    <source>
        <strain evidence="1 2">YB22</strain>
    </source>
</reference>
<dbReference type="RefSeq" id="WP_166520427.1">
    <property type="nucleotide sequence ID" value="NZ_JAAABJ010000650.1"/>
</dbReference>
<name>A0A845Q0G4_9FLAO</name>
<gene>
    <name evidence="1" type="ORF">GNY06_12595</name>
</gene>
<accession>A0A845Q0G4</accession>
<evidence type="ECO:0000313" key="1">
    <source>
        <dbReference type="EMBL" id="NAW52177.1"/>
    </source>
</evidence>
<organism evidence="1 2">
    <name type="scientific">Elizabethkingia argenteiflava</name>
    <dbReference type="NCBI Taxonomy" id="2681556"/>
    <lineage>
        <taxon>Bacteria</taxon>
        <taxon>Pseudomonadati</taxon>
        <taxon>Bacteroidota</taxon>
        <taxon>Flavobacteriia</taxon>
        <taxon>Flavobacteriales</taxon>
        <taxon>Weeksellaceae</taxon>
        <taxon>Elizabethkingia</taxon>
    </lineage>
</organism>
<proteinExistence type="predicted"/>
<dbReference type="Proteomes" id="UP000553459">
    <property type="component" value="Unassembled WGS sequence"/>
</dbReference>